<feature type="chain" id="PRO_5038642223" description="Lipoprotein" evidence="1">
    <location>
        <begin position="21"/>
        <end position="248"/>
    </location>
</feature>
<dbReference type="OrthoDB" id="4350224at2"/>
<organism evidence="2 3">
    <name type="scientific">Paractinoplanes atraurantiacus</name>
    <dbReference type="NCBI Taxonomy" id="1036182"/>
    <lineage>
        <taxon>Bacteria</taxon>
        <taxon>Bacillati</taxon>
        <taxon>Actinomycetota</taxon>
        <taxon>Actinomycetes</taxon>
        <taxon>Micromonosporales</taxon>
        <taxon>Micromonosporaceae</taxon>
        <taxon>Paractinoplanes</taxon>
    </lineage>
</organism>
<dbReference type="PROSITE" id="PS51257">
    <property type="entry name" value="PROKAR_LIPOPROTEIN"/>
    <property type="match status" value="1"/>
</dbReference>
<evidence type="ECO:0000313" key="3">
    <source>
        <dbReference type="Proteomes" id="UP000219612"/>
    </source>
</evidence>
<dbReference type="EMBL" id="OBDY01000008">
    <property type="protein sequence ID" value="SNY47983.1"/>
    <property type="molecule type" value="Genomic_DNA"/>
</dbReference>
<feature type="signal peptide" evidence="1">
    <location>
        <begin position="1"/>
        <end position="20"/>
    </location>
</feature>
<accession>A0A285IJA6</accession>
<evidence type="ECO:0008006" key="4">
    <source>
        <dbReference type="Google" id="ProtNLM"/>
    </source>
</evidence>
<proteinExistence type="predicted"/>
<dbReference type="Proteomes" id="UP000219612">
    <property type="component" value="Unassembled WGS sequence"/>
</dbReference>
<dbReference type="Gene3D" id="2.50.20.20">
    <property type="match status" value="1"/>
</dbReference>
<dbReference type="AlphaFoldDB" id="A0A285IJA6"/>
<sequence length="248" mass="25799">MKIRLITGVSVVLASTLALTACGSKSDDAASDTKAAAPASSAPAAGALDALTGQQILDKAKTALKSAKSYHVAGSMTEDGDKTTVDLKIAGNDVIGFIQTKEGKIELLSVGSQRFFRPSSEFWTAQGADGKTIAQVIGKRWVKIDAKDTDTASMFAITNMEEILEPEGTVEKAGTKQIDGKQALGLTDTVEGKGGVLYVAAEGETYPLRLDGPTAADGSLAFTEYGETFADIKAPVAADVFDMKNLGK</sequence>
<evidence type="ECO:0000256" key="1">
    <source>
        <dbReference type="SAM" id="SignalP"/>
    </source>
</evidence>
<dbReference type="RefSeq" id="WP_097321784.1">
    <property type="nucleotide sequence ID" value="NZ_OBDY01000008.1"/>
</dbReference>
<keyword evidence="1" id="KW-0732">Signal</keyword>
<gene>
    <name evidence="2" type="ORF">SAMN05421748_108260</name>
</gene>
<keyword evidence="3" id="KW-1185">Reference proteome</keyword>
<reference evidence="2 3" key="1">
    <citation type="submission" date="2017-09" db="EMBL/GenBank/DDBJ databases">
        <authorList>
            <person name="Ehlers B."/>
            <person name="Leendertz F.H."/>
        </authorList>
    </citation>
    <scope>NUCLEOTIDE SEQUENCE [LARGE SCALE GENOMIC DNA]</scope>
    <source>
        <strain evidence="2 3">CGMCC 4.6857</strain>
    </source>
</reference>
<protein>
    <recommendedName>
        <fullName evidence="4">Lipoprotein</fullName>
    </recommendedName>
</protein>
<evidence type="ECO:0000313" key="2">
    <source>
        <dbReference type="EMBL" id="SNY47983.1"/>
    </source>
</evidence>
<name>A0A285IJA6_9ACTN</name>